<organism evidence="1 2">
    <name type="scientific">Candidatus Akkermansia intestinigallinarum</name>
    <dbReference type="NCBI Taxonomy" id="2838431"/>
    <lineage>
        <taxon>Bacteria</taxon>
        <taxon>Pseudomonadati</taxon>
        <taxon>Verrucomicrobiota</taxon>
        <taxon>Verrucomicrobiia</taxon>
        <taxon>Verrucomicrobiales</taxon>
        <taxon>Akkermansiaceae</taxon>
        <taxon>Akkermansia</taxon>
    </lineage>
</organism>
<comment type="caution">
    <text evidence="1">The sequence shown here is derived from an EMBL/GenBank/DDBJ whole genome shotgun (WGS) entry which is preliminary data.</text>
</comment>
<proteinExistence type="predicted"/>
<dbReference type="AlphaFoldDB" id="A0A9D1VC93"/>
<reference evidence="1" key="2">
    <citation type="submission" date="2021-04" db="EMBL/GenBank/DDBJ databases">
        <authorList>
            <person name="Gilroy R."/>
        </authorList>
    </citation>
    <scope>NUCLEOTIDE SEQUENCE</scope>
    <source>
        <strain evidence="1">14975</strain>
    </source>
</reference>
<gene>
    <name evidence="1" type="ORF">H9862_08070</name>
</gene>
<protein>
    <submittedName>
        <fullName evidence="1">Uncharacterized protein</fullName>
    </submittedName>
</protein>
<sequence>MSGWSRLYCSRAGTAVEHHRIAYAMQESRILYVPDRRIDSFGDSRFRFALVSELMDSVGCCRVRTGWVEAHRPRILRPPNLREIEMEGFSPEVAGFFRWMQEQGARLQPLINYGFQFSRSSVEDELIHEDIREVEERVVADARRSGDPFRAVIHGVDDDWELSLLKFMVEMIQKSHEINIFDFKRRGLL</sequence>
<dbReference type="EMBL" id="DXFQ01000151">
    <property type="protein sequence ID" value="HIX20537.1"/>
    <property type="molecule type" value="Genomic_DNA"/>
</dbReference>
<accession>A0A9D1VC93</accession>
<name>A0A9D1VC93_9BACT</name>
<reference evidence="1" key="1">
    <citation type="journal article" date="2021" name="PeerJ">
        <title>Extensive microbial diversity within the chicken gut microbiome revealed by metagenomics and culture.</title>
        <authorList>
            <person name="Gilroy R."/>
            <person name="Ravi A."/>
            <person name="Getino M."/>
            <person name="Pursley I."/>
            <person name="Horton D.L."/>
            <person name="Alikhan N.F."/>
            <person name="Baker D."/>
            <person name="Gharbi K."/>
            <person name="Hall N."/>
            <person name="Watson M."/>
            <person name="Adriaenssens E.M."/>
            <person name="Foster-Nyarko E."/>
            <person name="Jarju S."/>
            <person name="Secka A."/>
            <person name="Antonio M."/>
            <person name="Oren A."/>
            <person name="Chaudhuri R.R."/>
            <person name="La Ragione R."/>
            <person name="Hildebrand F."/>
            <person name="Pallen M.J."/>
        </authorList>
    </citation>
    <scope>NUCLEOTIDE SEQUENCE</scope>
    <source>
        <strain evidence="1">14975</strain>
    </source>
</reference>
<evidence type="ECO:0000313" key="1">
    <source>
        <dbReference type="EMBL" id="HIX20537.1"/>
    </source>
</evidence>
<dbReference type="Proteomes" id="UP000823964">
    <property type="component" value="Unassembled WGS sequence"/>
</dbReference>
<evidence type="ECO:0000313" key="2">
    <source>
        <dbReference type="Proteomes" id="UP000823964"/>
    </source>
</evidence>